<dbReference type="GO" id="GO:0048268">
    <property type="term" value="P:clathrin coat assembly"/>
    <property type="evidence" value="ECO:0007669"/>
    <property type="project" value="InterPro"/>
</dbReference>
<dbReference type="GO" id="GO:0000149">
    <property type="term" value="F:SNARE binding"/>
    <property type="evidence" value="ECO:0007669"/>
    <property type="project" value="TreeGrafter"/>
</dbReference>
<dbReference type="SUPFAM" id="SSF89009">
    <property type="entry name" value="GAT-like domain"/>
    <property type="match status" value="1"/>
</dbReference>
<dbReference type="InterPro" id="IPR011417">
    <property type="entry name" value="ANTH_dom"/>
</dbReference>
<evidence type="ECO:0000313" key="5">
    <source>
        <dbReference type="Proteomes" id="UP000015464"/>
    </source>
</evidence>
<dbReference type="InterPro" id="IPR013809">
    <property type="entry name" value="ENTH"/>
</dbReference>
<sequence length="569" mass="63918">MPPSKWMSSYDRAVKKATKIKLAAPKSKHVELILQATFEDPDTLDTVIQDLCERMKDSSWTVVFKSLIVFHLMLKDGSPGTTIVALSQRPRILEVVRASSLTTQGQNIYNYSRFLSERVKQYGRLGFDYAQASDGAKKLKQLTVDNGLMRHVEGIQSQLRRLLKCQFLVEEIDNDITVTSFRLLVGDLLVLFKAVNIGVIKLLEHYFEMSHPDAEQSLRIYKTFVRQTEDVINFLSTARSLEFVTKFPVPNIKHAPISLTASLEEYLNDPDFEQNRNQYMNKKTNPNMPRNVFNLSESIHPQAPEGSTKEKLSLPKDNASSFVDEMLQEGNNLPLNLKNSSPSFNQTAFDIPSIPQQSVPNSLNPFLNASIPYQPQQPQAAPMSAPQMTGNPYAQIPYNSPANPYVQNSSLAPPMQIDYTPSPVTNPYNSQSRAQSVNLDIRNPFQNYIRPNTLQPQSTGFQSPSMTPAALQRYPTDSASYVSTEIPSSFTGAPKGLTMERPMSVDFYNTGANYNSLPLSQQNTMNVPNHSTSTPFNVSKNPFTIRKSEEIERIAQNSTIGESRNPFRV</sequence>
<dbReference type="GO" id="GO:0030136">
    <property type="term" value="C:clathrin-coated vesicle"/>
    <property type="evidence" value="ECO:0007669"/>
    <property type="project" value="InterPro"/>
</dbReference>
<dbReference type="GO" id="GO:0005905">
    <property type="term" value="C:clathrin-coated pit"/>
    <property type="evidence" value="ECO:0007669"/>
    <property type="project" value="TreeGrafter"/>
</dbReference>
<dbReference type="OMA" id="KTRCEEY"/>
<organism evidence="4 5">
    <name type="scientific">Schizosaccharomyces cryophilus (strain OY26 / ATCC MYA-4695 / CBS 11777 / NBRC 106824 / NRRL Y48691)</name>
    <name type="common">Fission yeast</name>
    <dbReference type="NCBI Taxonomy" id="653667"/>
    <lineage>
        <taxon>Eukaryota</taxon>
        <taxon>Fungi</taxon>
        <taxon>Dikarya</taxon>
        <taxon>Ascomycota</taxon>
        <taxon>Taphrinomycotina</taxon>
        <taxon>Schizosaccharomycetes</taxon>
        <taxon>Schizosaccharomycetales</taxon>
        <taxon>Schizosaccharomycetaceae</taxon>
        <taxon>Schizosaccharomyces</taxon>
    </lineage>
</organism>
<dbReference type="GO" id="GO:0032050">
    <property type="term" value="F:clathrin heavy chain binding"/>
    <property type="evidence" value="ECO:0007669"/>
    <property type="project" value="TreeGrafter"/>
</dbReference>
<dbReference type="SMART" id="SM00273">
    <property type="entry name" value="ENTH"/>
    <property type="match status" value="1"/>
</dbReference>
<dbReference type="PANTHER" id="PTHR22951:SF5">
    <property type="entry name" value="PHOSPHATIDYLINOSITOL-BINDING CLATHRIN ASSEMBLY PROTEIN LAP"/>
    <property type="match status" value="1"/>
</dbReference>
<dbReference type="GO" id="GO:0005546">
    <property type="term" value="F:phosphatidylinositol-4,5-bisphosphate binding"/>
    <property type="evidence" value="ECO:0007669"/>
    <property type="project" value="TreeGrafter"/>
</dbReference>
<dbReference type="STRING" id="653667.S9XAA9"/>
<evidence type="ECO:0000313" key="4">
    <source>
        <dbReference type="EMBL" id="EPY50706.1"/>
    </source>
</evidence>
<dbReference type="OrthoDB" id="44015at2759"/>
<dbReference type="AlphaFoldDB" id="S9XAA9"/>
<dbReference type="GO" id="GO:0072583">
    <property type="term" value="P:clathrin-dependent endocytosis"/>
    <property type="evidence" value="ECO:0007669"/>
    <property type="project" value="InterPro"/>
</dbReference>
<dbReference type="PROSITE" id="PS50942">
    <property type="entry name" value="ENTH"/>
    <property type="match status" value="1"/>
</dbReference>
<dbReference type="PANTHER" id="PTHR22951">
    <property type="entry name" value="CLATHRIN ASSEMBLY PROTEIN"/>
    <property type="match status" value="1"/>
</dbReference>
<feature type="domain" description="ENTH" evidence="3">
    <location>
        <begin position="2"/>
        <end position="129"/>
    </location>
</feature>
<dbReference type="InterPro" id="IPR014712">
    <property type="entry name" value="ANTH_dom_sf"/>
</dbReference>
<dbReference type="RefSeq" id="XP_013024383.1">
    <property type="nucleotide sequence ID" value="XM_013168929.1"/>
</dbReference>
<dbReference type="FunFam" id="1.20.58.150:FF:000004">
    <property type="entry name" value="ENTH domain protein"/>
    <property type="match status" value="1"/>
</dbReference>
<gene>
    <name evidence="4" type="ORF">SPOG_00752</name>
</gene>
<name>S9XAA9_SCHCR</name>
<proteinExistence type="predicted"/>
<dbReference type="InterPro" id="IPR045192">
    <property type="entry name" value="AP180-like"/>
</dbReference>
<reference evidence="4 5" key="1">
    <citation type="journal article" date="2011" name="Science">
        <title>Comparative functional genomics of the fission yeasts.</title>
        <authorList>
            <person name="Rhind N."/>
            <person name="Chen Z."/>
            <person name="Yassour M."/>
            <person name="Thompson D.A."/>
            <person name="Haas B.J."/>
            <person name="Habib N."/>
            <person name="Wapinski I."/>
            <person name="Roy S."/>
            <person name="Lin M.F."/>
            <person name="Heiman D.I."/>
            <person name="Young S.K."/>
            <person name="Furuya K."/>
            <person name="Guo Y."/>
            <person name="Pidoux A."/>
            <person name="Chen H.M."/>
            <person name="Robbertse B."/>
            <person name="Goldberg J.M."/>
            <person name="Aoki K."/>
            <person name="Bayne E.H."/>
            <person name="Berlin A.M."/>
            <person name="Desjardins C.A."/>
            <person name="Dobbs E."/>
            <person name="Dukaj L."/>
            <person name="Fan L."/>
            <person name="FitzGerald M.G."/>
            <person name="French C."/>
            <person name="Gujja S."/>
            <person name="Hansen K."/>
            <person name="Keifenheim D."/>
            <person name="Levin J.Z."/>
            <person name="Mosher R.A."/>
            <person name="Mueller C.A."/>
            <person name="Pfiffner J."/>
            <person name="Priest M."/>
            <person name="Russ C."/>
            <person name="Smialowska A."/>
            <person name="Swoboda P."/>
            <person name="Sykes S.M."/>
            <person name="Vaughn M."/>
            <person name="Vengrova S."/>
            <person name="Yoder R."/>
            <person name="Zeng Q."/>
            <person name="Allshire R."/>
            <person name="Baulcombe D."/>
            <person name="Birren B.W."/>
            <person name="Brown W."/>
            <person name="Ekwall K."/>
            <person name="Kellis M."/>
            <person name="Leatherwood J."/>
            <person name="Levin H."/>
            <person name="Margalit H."/>
            <person name="Martienssen R."/>
            <person name="Nieduszynski C.A."/>
            <person name="Spatafora J.W."/>
            <person name="Friedman N."/>
            <person name="Dalgaard J.Z."/>
            <person name="Baumann P."/>
            <person name="Niki H."/>
            <person name="Regev A."/>
            <person name="Nusbaum C."/>
        </authorList>
    </citation>
    <scope>NUCLEOTIDE SEQUENCE [LARGE SCALE GENOMIC DNA]</scope>
    <source>
        <strain evidence="5">OY26 / ATCC MYA-4695 / CBS 11777 / NBRC 106824 / NRRL Y48691</strain>
    </source>
</reference>
<dbReference type="Gene3D" id="1.25.40.90">
    <property type="match status" value="1"/>
</dbReference>
<dbReference type="SUPFAM" id="SSF48464">
    <property type="entry name" value="ENTH/VHS domain"/>
    <property type="match status" value="1"/>
</dbReference>
<keyword evidence="2" id="KW-0963">Cytoplasm</keyword>
<accession>S9XAA9</accession>
<dbReference type="EMBL" id="KE546992">
    <property type="protein sequence ID" value="EPY50706.1"/>
    <property type="molecule type" value="Genomic_DNA"/>
</dbReference>
<protein>
    <submittedName>
        <fullName evidence="4">ENTH/VHS domain-containing protein</fullName>
    </submittedName>
</protein>
<dbReference type="GeneID" id="25035084"/>
<dbReference type="Proteomes" id="UP000015464">
    <property type="component" value="Unassembled WGS sequence"/>
</dbReference>
<evidence type="ECO:0000256" key="2">
    <source>
        <dbReference type="ARBA" id="ARBA00022490"/>
    </source>
</evidence>
<dbReference type="HOGENOM" id="CLU_014248_2_0_1"/>
<dbReference type="GO" id="GO:0005545">
    <property type="term" value="F:1-phosphatidylinositol binding"/>
    <property type="evidence" value="ECO:0007669"/>
    <property type="project" value="InterPro"/>
</dbReference>
<evidence type="ECO:0000259" key="3">
    <source>
        <dbReference type="PROSITE" id="PS50942"/>
    </source>
</evidence>
<dbReference type="GO" id="GO:0006900">
    <property type="term" value="P:vesicle budding from membrane"/>
    <property type="evidence" value="ECO:0007669"/>
    <property type="project" value="TreeGrafter"/>
</dbReference>
<keyword evidence="5" id="KW-1185">Reference proteome</keyword>
<dbReference type="InterPro" id="IPR008942">
    <property type="entry name" value="ENTH_VHS"/>
</dbReference>
<evidence type="ECO:0000256" key="1">
    <source>
        <dbReference type="ARBA" id="ARBA00004496"/>
    </source>
</evidence>
<comment type="subcellular location">
    <subcellularLocation>
        <location evidence="1">Cytoplasm</location>
    </subcellularLocation>
</comment>
<dbReference type="eggNOG" id="KOG0251">
    <property type="taxonomic scope" value="Eukaryota"/>
</dbReference>
<dbReference type="Gene3D" id="1.20.58.150">
    <property type="entry name" value="ANTH domain"/>
    <property type="match status" value="1"/>
</dbReference>
<dbReference type="Pfam" id="PF07651">
    <property type="entry name" value="ANTH"/>
    <property type="match status" value="1"/>
</dbReference>
<dbReference type="CDD" id="cd16988">
    <property type="entry name" value="ANTH_N_YAP180"/>
    <property type="match status" value="1"/>
</dbReference>